<dbReference type="Gene3D" id="3.30.420.10">
    <property type="entry name" value="Ribonuclease H-like superfamily/Ribonuclease H"/>
    <property type="match status" value="1"/>
</dbReference>
<accession>A0AAV4EX35</accession>
<protein>
    <recommendedName>
        <fullName evidence="3">ribonuclease H</fullName>
        <ecNumber evidence="3">3.1.26.4</ecNumber>
    </recommendedName>
</protein>
<dbReference type="PANTHER" id="PTHR10642:SF26">
    <property type="entry name" value="RIBONUCLEASE H1"/>
    <property type="match status" value="1"/>
</dbReference>
<evidence type="ECO:0000256" key="5">
    <source>
        <dbReference type="ARBA" id="ARBA00022723"/>
    </source>
</evidence>
<dbReference type="GO" id="GO:0043137">
    <property type="term" value="P:DNA replication, removal of RNA primer"/>
    <property type="evidence" value="ECO:0007669"/>
    <property type="project" value="TreeGrafter"/>
</dbReference>
<evidence type="ECO:0000259" key="8">
    <source>
        <dbReference type="PROSITE" id="PS50879"/>
    </source>
</evidence>
<keyword evidence="9" id="KW-0808">Transferase</keyword>
<gene>
    <name evidence="9" type="ORF">ElyMa_005538200</name>
</gene>
<evidence type="ECO:0000256" key="1">
    <source>
        <dbReference type="ARBA" id="ARBA00000077"/>
    </source>
</evidence>
<keyword evidence="5" id="KW-0479">Metal-binding</keyword>
<dbReference type="GO" id="GO:0003964">
    <property type="term" value="F:RNA-directed DNA polymerase activity"/>
    <property type="evidence" value="ECO:0007669"/>
    <property type="project" value="UniProtKB-KW"/>
</dbReference>
<organism evidence="9 10">
    <name type="scientific">Elysia marginata</name>
    <dbReference type="NCBI Taxonomy" id="1093978"/>
    <lineage>
        <taxon>Eukaryota</taxon>
        <taxon>Metazoa</taxon>
        <taxon>Spiralia</taxon>
        <taxon>Lophotrochozoa</taxon>
        <taxon>Mollusca</taxon>
        <taxon>Gastropoda</taxon>
        <taxon>Heterobranchia</taxon>
        <taxon>Euthyneura</taxon>
        <taxon>Panpulmonata</taxon>
        <taxon>Sacoglossa</taxon>
        <taxon>Placobranchoidea</taxon>
        <taxon>Plakobranchidae</taxon>
        <taxon>Elysia</taxon>
    </lineage>
</organism>
<dbReference type="PROSITE" id="PS50879">
    <property type="entry name" value="RNASE_H_1"/>
    <property type="match status" value="1"/>
</dbReference>
<keyword evidence="10" id="KW-1185">Reference proteome</keyword>
<keyword evidence="7" id="KW-0378">Hydrolase</keyword>
<sequence length="398" mass="45700">MRSTPTAACEIHTNIKPLGLRRDAAVMNMVERYKRSDKSHPNRQLIDTWKPTARLKQKSVMDIATYLQEKHHLPNKRENLQHFCKEIPPHHGKYTANIRTQLIKEKSKKHGDPIDIMITAQKTLDTYPEHWIHVYTDGSAFKGTINGGYDVRIQYPDETKEEHSESCGSYCSNYEAEAFAIEAAVFQLTSVFSLYPEKTQNIVIFSDSKSVLEALQNESLQNSSLKSLFFTIDSFLKTYDVDLTLQWIPGHCNITGNERADTLAKKGSTAQQQNTTTSFRTAQQIIRNNSTEEWLNGWATGKTGRSLFTYMATPNPKDSINSLERRDQVITFRLRTHHAPVNVHLNRIQPMTPPVCHFCDAPYETTTHLLFQCTSLQDLREEYLPPRPDAWNTLYSNF</sequence>
<dbReference type="Proteomes" id="UP000762676">
    <property type="component" value="Unassembled WGS sequence"/>
</dbReference>
<dbReference type="PANTHER" id="PTHR10642">
    <property type="entry name" value="RIBONUCLEASE H1"/>
    <property type="match status" value="1"/>
</dbReference>
<dbReference type="CDD" id="cd09276">
    <property type="entry name" value="Rnase_HI_RT_non_LTR"/>
    <property type="match status" value="1"/>
</dbReference>
<name>A0AAV4EX35_9GAST</name>
<reference evidence="9 10" key="1">
    <citation type="journal article" date="2021" name="Elife">
        <title>Chloroplast acquisition without the gene transfer in kleptoplastic sea slugs, Plakobranchus ocellatus.</title>
        <authorList>
            <person name="Maeda T."/>
            <person name="Takahashi S."/>
            <person name="Yoshida T."/>
            <person name="Shimamura S."/>
            <person name="Takaki Y."/>
            <person name="Nagai Y."/>
            <person name="Toyoda A."/>
            <person name="Suzuki Y."/>
            <person name="Arimoto A."/>
            <person name="Ishii H."/>
            <person name="Satoh N."/>
            <person name="Nishiyama T."/>
            <person name="Hasebe M."/>
            <person name="Maruyama T."/>
            <person name="Minagawa J."/>
            <person name="Obokata J."/>
            <person name="Shigenobu S."/>
        </authorList>
    </citation>
    <scope>NUCLEOTIDE SEQUENCE [LARGE SCALE GENOMIC DNA]</scope>
</reference>
<dbReference type="InterPro" id="IPR002156">
    <property type="entry name" value="RNaseH_domain"/>
</dbReference>
<comment type="similarity">
    <text evidence="2">Belongs to the RNase H family.</text>
</comment>
<evidence type="ECO:0000256" key="2">
    <source>
        <dbReference type="ARBA" id="ARBA00005300"/>
    </source>
</evidence>
<dbReference type="GO" id="GO:0003676">
    <property type="term" value="F:nucleic acid binding"/>
    <property type="evidence" value="ECO:0007669"/>
    <property type="project" value="InterPro"/>
</dbReference>
<dbReference type="AlphaFoldDB" id="A0AAV4EX35"/>
<dbReference type="InterPro" id="IPR036397">
    <property type="entry name" value="RNaseH_sf"/>
</dbReference>
<keyword evidence="6" id="KW-0255">Endonuclease</keyword>
<evidence type="ECO:0000313" key="10">
    <source>
        <dbReference type="Proteomes" id="UP000762676"/>
    </source>
</evidence>
<comment type="caution">
    <text evidence="9">The sequence shown here is derived from an EMBL/GenBank/DDBJ whole genome shotgun (WGS) entry which is preliminary data.</text>
</comment>
<dbReference type="EC" id="3.1.26.4" evidence="3"/>
<dbReference type="Pfam" id="PF00075">
    <property type="entry name" value="RNase_H"/>
    <property type="match status" value="1"/>
</dbReference>
<evidence type="ECO:0000256" key="3">
    <source>
        <dbReference type="ARBA" id="ARBA00012180"/>
    </source>
</evidence>
<keyword evidence="9" id="KW-0548">Nucleotidyltransferase</keyword>
<evidence type="ECO:0000256" key="4">
    <source>
        <dbReference type="ARBA" id="ARBA00022722"/>
    </source>
</evidence>
<comment type="catalytic activity">
    <reaction evidence="1">
        <text>Endonucleolytic cleavage to 5'-phosphomonoester.</text>
        <dbReference type="EC" id="3.1.26.4"/>
    </reaction>
</comment>
<feature type="domain" description="RNase H type-1" evidence="8">
    <location>
        <begin position="128"/>
        <end position="269"/>
    </location>
</feature>
<evidence type="ECO:0000313" key="9">
    <source>
        <dbReference type="EMBL" id="GFR65707.1"/>
    </source>
</evidence>
<dbReference type="EMBL" id="BMAT01011049">
    <property type="protein sequence ID" value="GFR65707.1"/>
    <property type="molecule type" value="Genomic_DNA"/>
</dbReference>
<dbReference type="InterPro" id="IPR050092">
    <property type="entry name" value="RNase_H"/>
</dbReference>
<dbReference type="InterPro" id="IPR012337">
    <property type="entry name" value="RNaseH-like_sf"/>
</dbReference>
<proteinExistence type="inferred from homology"/>
<dbReference type="GO" id="GO:0046872">
    <property type="term" value="F:metal ion binding"/>
    <property type="evidence" value="ECO:0007669"/>
    <property type="project" value="UniProtKB-KW"/>
</dbReference>
<evidence type="ECO:0000256" key="7">
    <source>
        <dbReference type="ARBA" id="ARBA00022801"/>
    </source>
</evidence>
<keyword evidence="9" id="KW-0695">RNA-directed DNA polymerase</keyword>
<evidence type="ECO:0000256" key="6">
    <source>
        <dbReference type="ARBA" id="ARBA00022759"/>
    </source>
</evidence>
<keyword evidence="4" id="KW-0540">Nuclease</keyword>
<dbReference type="SUPFAM" id="SSF53098">
    <property type="entry name" value="Ribonuclease H-like"/>
    <property type="match status" value="1"/>
</dbReference>
<dbReference type="GO" id="GO:0004523">
    <property type="term" value="F:RNA-DNA hybrid ribonuclease activity"/>
    <property type="evidence" value="ECO:0007669"/>
    <property type="project" value="UniProtKB-EC"/>
</dbReference>